<name>A0A2A9N9V9_9AGAR</name>
<dbReference type="AlphaFoldDB" id="A0A2A9N9V9"/>
<keyword evidence="1" id="KW-0732">Signal</keyword>
<evidence type="ECO:0000313" key="3">
    <source>
        <dbReference type="Proteomes" id="UP000242287"/>
    </source>
</evidence>
<dbReference type="Proteomes" id="UP000242287">
    <property type="component" value="Unassembled WGS sequence"/>
</dbReference>
<sequence>MLFNLSRMLLWSGVLIAISSAVPAGLYSQRESDLALRDVDEYVDLAARDLYESPYEYEERGFIDDDQELYERDLHGEGEDLYERGLYDEDLYERDWSDGDEPELARRVWNGTHHVREYHELEERMNPIGAVVEIGKGIAKIVNLIKGGIAKDKAERGRFTIHVVDQLKAKNPHLNYVVCHTKHTYKWDGQRGKDWDHSHQEFDVKIGGTIGYEIYWAKSGSFTRIGDGGFLNWAYWGNVKSKSKDGKTIVFGKH</sequence>
<feature type="signal peptide" evidence="1">
    <location>
        <begin position="1"/>
        <end position="21"/>
    </location>
</feature>
<evidence type="ECO:0000313" key="2">
    <source>
        <dbReference type="EMBL" id="PFH46858.1"/>
    </source>
</evidence>
<evidence type="ECO:0000256" key="1">
    <source>
        <dbReference type="SAM" id="SignalP"/>
    </source>
</evidence>
<keyword evidence="3" id="KW-1185">Reference proteome</keyword>
<protein>
    <submittedName>
        <fullName evidence="2">Uncharacterized protein</fullName>
    </submittedName>
</protein>
<gene>
    <name evidence="2" type="ORF">AMATHDRAFT_68961</name>
</gene>
<feature type="chain" id="PRO_5012450963" evidence="1">
    <location>
        <begin position="22"/>
        <end position="254"/>
    </location>
</feature>
<organism evidence="2 3">
    <name type="scientific">Amanita thiersii Skay4041</name>
    <dbReference type="NCBI Taxonomy" id="703135"/>
    <lineage>
        <taxon>Eukaryota</taxon>
        <taxon>Fungi</taxon>
        <taxon>Dikarya</taxon>
        <taxon>Basidiomycota</taxon>
        <taxon>Agaricomycotina</taxon>
        <taxon>Agaricomycetes</taxon>
        <taxon>Agaricomycetidae</taxon>
        <taxon>Agaricales</taxon>
        <taxon>Pluteineae</taxon>
        <taxon>Amanitaceae</taxon>
        <taxon>Amanita</taxon>
    </lineage>
</organism>
<proteinExistence type="predicted"/>
<dbReference type="STRING" id="703135.A0A2A9N9V9"/>
<dbReference type="OrthoDB" id="3685327at2759"/>
<reference evidence="2 3" key="1">
    <citation type="submission" date="2014-02" db="EMBL/GenBank/DDBJ databases">
        <title>Transposable element dynamics among asymbiotic and ectomycorrhizal Amanita fungi.</title>
        <authorList>
            <consortium name="DOE Joint Genome Institute"/>
            <person name="Hess J."/>
            <person name="Skrede I."/>
            <person name="Wolfe B."/>
            <person name="LaButti K."/>
            <person name="Ohm R.A."/>
            <person name="Grigoriev I.V."/>
            <person name="Pringle A."/>
        </authorList>
    </citation>
    <scope>NUCLEOTIDE SEQUENCE [LARGE SCALE GENOMIC DNA]</scope>
    <source>
        <strain evidence="2 3">SKay4041</strain>
    </source>
</reference>
<accession>A0A2A9N9V9</accession>
<dbReference type="EMBL" id="KZ302154">
    <property type="protein sequence ID" value="PFH46858.1"/>
    <property type="molecule type" value="Genomic_DNA"/>
</dbReference>